<protein>
    <submittedName>
        <fullName evidence="1">Uncharacterized protein</fullName>
    </submittedName>
</protein>
<accession>A0A6C0CSY2</accession>
<reference evidence="1" key="1">
    <citation type="journal article" date="2020" name="Nature">
        <title>Giant virus diversity and host interactions through global metagenomics.</title>
        <authorList>
            <person name="Schulz F."/>
            <person name="Roux S."/>
            <person name="Paez-Espino D."/>
            <person name="Jungbluth S."/>
            <person name="Walsh D.A."/>
            <person name="Denef V.J."/>
            <person name="McMahon K.D."/>
            <person name="Konstantinidis K.T."/>
            <person name="Eloe-Fadrosh E.A."/>
            <person name="Kyrpides N.C."/>
            <person name="Woyke T."/>
        </authorList>
    </citation>
    <scope>NUCLEOTIDE SEQUENCE</scope>
    <source>
        <strain evidence="1">GVMAG-M-3300021473-15</strain>
    </source>
</reference>
<evidence type="ECO:0000313" key="1">
    <source>
        <dbReference type="EMBL" id="QHT06809.1"/>
    </source>
</evidence>
<dbReference type="AlphaFoldDB" id="A0A6C0CSY2"/>
<sequence>MNDLFGIRQLYPSTSNVTFQHDWYSQWHVGETRTKTFGPAGTLDPDLIFRGSGLYVINGSSTDPLNRGTLCVSGACPRIYVRNSNLNNSFVSPNTTKSWKNTETTVYVNTINPGLRPVYYAGVQISQRTDHFPDTDLCCTRGIGSKWNFDGRCMCEKETVHLNDGSGNKQSDTVFPFLNQGPMPLNTWIGYKSVCRSCENDTKCRVDMYLDTTNGMNGGRWILCHSFTDYDDWSSDYPTCCEAHRGNVLGRNYTTYLRTDGILDQRYKWFSVREIDPLP</sequence>
<proteinExistence type="predicted"/>
<dbReference type="EMBL" id="MN739475">
    <property type="protein sequence ID" value="QHT06809.1"/>
    <property type="molecule type" value="Genomic_DNA"/>
</dbReference>
<organism evidence="1">
    <name type="scientific">viral metagenome</name>
    <dbReference type="NCBI Taxonomy" id="1070528"/>
    <lineage>
        <taxon>unclassified sequences</taxon>
        <taxon>metagenomes</taxon>
        <taxon>organismal metagenomes</taxon>
    </lineage>
</organism>
<name>A0A6C0CSY2_9ZZZZ</name>